<evidence type="ECO:0000256" key="1">
    <source>
        <dbReference type="ARBA" id="ARBA00022553"/>
    </source>
</evidence>
<dbReference type="EMBL" id="SWLB01000001">
    <property type="protein sequence ID" value="KAF3341400.1"/>
    <property type="molecule type" value="Genomic_DNA"/>
</dbReference>
<dbReference type="SUPFAM" id="SSF82708">
    <property type="entry name" value="R3H domain"/>
    <property type="match status" value="1"/>
</dbReference>
<feature type="domain" description="SUZ" evidence="3">
    <location>
        <begin position="112"/>
        <end position="181"/>
    </location>
</feature>
<sequence length="316" mass="36004">MASFDSPLSCPAAHETGSQQVDEKPTVDPFLVELLENPRYRLIVLRMELDIQKFMQNPELQEFEFQHLPTSYLRCAAHRVAQHYGLETTAADSIVNSSLVNKVIARKTPNSKFPSLLLSKILPKQSEGEASDKKKIVLRQRPKASTGDAMGSEAKRNLMKSIEEREEEYDKARARIFSGSSYIADKEVLLPNTQVVAQEVEKYSGKVAVFRDREKDRYDPDYDRSYDRYVRSSLPAHNFPVVNQQQYMPFVGNQASINYRLTDPNMSSFSAFGSHQASNAFYAPWPTPTMMYANCYGHLTHVASQVPFYQGFDHPR</sequence>
<dbReference type="InterPro" id="IPR024771">
    <property type="entry name" value="SUZ"/>
</dbReference>
<dbReference type="Pfam" id="PF01424">
    <property type="entry name" value="R3H"/>
    <property type="match status" value="1"/>
</dbReference>
<evidence type="ECO:0000256" key="2">
    <source>
        <dbReference type="SAM" id="MobiDB-lite"/>
    </source>
</evidence>
<keyword evidence="5" id="KW-1185">Reference proteome</keyword>
<dbReference type="GO" id="GO:0003676">
    <property type="term" value="F:nucleic acid binding"/>
    <property type="evidence" value="ECO:0007669"/>
    <property type="project" value="InterPro"/>
</dbReference>
<keyword evidence="1" id="KW-0597">Phosphoprotein</keyword>
<dbReference type="CDD" id="cd02642">
    <property type="entry name" value="R3H_encore_like"/>
    <property type="match status" value="1"/>
</dbReference>
<dbReference type="Gene3D" id="3.30.1370.50">
    <property type="entry name" value="R3H-like domain"/>
    <property type="match status" value="1"/>
</dbReference>
<dbReference type="Proteomes" id="UP000623129">
    <property type="component" value="Unassembled WGS sequence"/>
</dbReference>
<protein>
    <submittedName>
        <fullName evidence="4">R3H domain-containing protein 1</fullName>
    </submittedName>
</protein>
<dbReference type="SMART" id="SM00393">
    <property type="entry name" value="R3H"/>
    <property type="match status" value="1"/>
</dbReference>
<feature type="region of interest" description="Disordered" evidence="2">
    <location>
        <begin position="1"/>
        <end position="22"/>
    </location>
</feature>
<dbReference type="PANTHER" id="PTHR15672">
    <property type="entry name" value="CAMP-REGULATED PHOSPHOPROTEIN 21 RELATED R3H DOMAIN CONTAINING PROTEIN"/>
    <property type="match status" value="1"/>
</dbReference>
<evidence type="ECO:0000313" key="5">
    <source>
        <dbReference type="Proteomes" id="UP000623129"/>
    </source>
</evidence>
<proteinExistence type="predicted"/>
<dbReference type="InterPro" id="IPR051937">
    <property type="entry name" value="R3H_domain_containing"/>
</dbReference>
<evidence type="ECO:0000259" key="3">
    <source>
        <dbReference type="PROSITE" id="PS51673"/>
    </source>
</evidence>
<dbReference type="InterPro" id="IPR001374">
    <property type="entry name" value="R3H_dom"/>
</dbReference>
<comment type="caution">
    <text evidence="4">The sequence shown here is derived from an EMBL/GenBank/DDBJ whole genome shotgun (WGS) entry which is preliminary data.</text>
</comment>
<reference evidence="4" key="1">
    <citation type="submission" date="2020-01" db="EMBL/GenBank/DDBJ databases">
        <title>Genome sequence of Kobresia littledalei, the first chromosome-level genome in the family Cyperaceae.</title>
        <authorList>
            <person name="Qu G."/>
        </authorList>
    </citation>
    <scope>NUCLEOTIDE SEQUENCE</scope>
    <source>
        <strain evidence="4">C.B.Clarke</strain>
        <tissue evidence="4">Leaf</tissue>
    </source>
</reference>
<gene>
    <name evidence="4" type="ORF">FCM35_KLT00038</name>
</gene>
<accession>A0A833VTA6</accession>
<dbReference type="PANTHER" id="PTHR15672:SF15">
    <property type="entry name" value="SINGLE-STRANDED NUCLEIC ACID BINDING R3H PROTEIN"/>
    <property type="match status" value="1"/>
</dbReference>
<dbReference type="OrthoDB" id="278430at2759"/>
<organism evidence="4 5">
    <name type="scientific">Carex littledalei</name>
    <dbReference type="NCBI Taxonomy" id="544730"/>
    <lineage>
        <taxon>Eukaryota</taxon>
        <taxon>Viridiplantae</taxon>
        <taxon>Streptophyta</taxon>
        <taxon>Embryophyta</taxon>
        <taxon>Tracheophyta</taxon>
        <taxon>Spermatophyta</taxon>
        <taxon>Magnoliopsida</taxon>
        <taxon>Liliopsida</taxon>
        <taxon>Poales</taxon>
        <taxon>Cyperaceae</taxon>
        <taxon>Cyperoideae</taxon>
        <taxon>Cariceae</taxon>
        <taxon>Carex</taxon>
        <taxon>Carex subgen. Euthyceras</taxon>
    </lineage>
</organism>
<dbReference type="PROSITE" id="PS51673">
    <property type="entry name" value="SUZ"/>
    <property type="match status" value="1"/>
</dbReference>
<dbReference type="InterPro" id="IPR036867">
    <property type="entry name" value="R3H_dom_sf"/>
</dbReference>
<dbReference type="Pfam" id="PF12752">
    <property type="entry name" value="SUZ"/>
    <property type="match status" value="1"/>
</dbReference>
<name>A0A833VTA6_9POAL</name>
<evidence type="ECO:0000313" key="4">
    <source>
        <dbReference type="EMBL" id="KAF3341400.1"/>
    </source>
</evidence>
<dbReference type="AlphaFoldDB" id="A0A833VTA6"/>